<dbReference type="PATRIC" id="fig|237368.3.peg.1877"/>
<comment type="similarity">
    <text evidence="4">Belongs to the PyrI family.</text>
</comment>
<dbReference type="InterPro" id="IPR036793">
    <property type="entry name" value="Asp_carbatrfase_reg_N_sf"/>
</dbReference>
<sequence length="149" mass="16793">MKKLEVSAIEEGTVIDQIANKSTFKVANILNIQKIKQVVLIGFNLSSKKLGKKGIIKIGGKLLTQEEVNKIALIAPDAKVNIIKNSEVVKKFTVNIPDIIEEFMKCFNPNCVSNHQNILSKFHVINKNPIRIRCHYCERHMGVDDIELV</sequence>
<dbReference type="EMBL" id="JRYO01000121">
    <property type="protein sequence ID" value="KHE92512.1"/>
    <property type="molecule type" value="Genomic_DNA"/>
</dbReference>
<comment type="cofactor">
    <cofactor evidence="4">
        <name>Zn(2+)</name>
        <dbReference type="ChEBI" id="CHEBI:29105"/>
    </cofactor>
    <text evidence="4">Binds 1 zinc ion per subunit.</text>
</comment>
<dbReference type="Gene3D" id="3.30.70.140">
    <property type="entry name" value="Aspartate carbamoyltransferase regulatory subunit, N-terminal domain"/>
    <property type="match status" value="1"/>
</dbReference>
<accession>A0A0B0EHG7</accession>
<feature type="binding site" evidence="4">
    <location>
        <position position="134"/>
    </location>
    <ligand>
        <name>Zn(2+)</name>
        <dbReference type="ChEBI" id="CHEBI:29105"/>
    </ligand>
</feature>
<dbReference type="InterPro" id="IPR020542">
    <property type="entry name" value="Asp_carbamoyltrfase_reg_C"/>
</dbReference>
<feature type="binding site" evidence="4">
    <location>
        <position position="106"/>
    </location>
    <ligand>
        <name>Zn(2+)</name>
        <dbReference type="ChEBI" id="CHEBI:29105"/>
    </ligand>
</feature>
<dbReference type="SUPFAM" id="SSF54893">
    <property type="entry name" value="Aspartate carbamoyltransferase, Regulatory-chain, N-terminal domain"/>
    <property type="match status" value="1"/>
</dbReference>
<dbReference type="GO" id="GO:0006221">
    <property type="term" value="P:pyrimidine nucleotide biosynthetic process"/>
    <property type="evidence" value="ECO:0007669"/>
    <property type="project" value="UniProtKB-UniRule"/>
</dbReference>
<keyword evidence="2 4" id="KW-0862">Zinc</keyword>
<organism evidence="7 8">
    <name type="scientific">Candidatus Scalindua brodae</name>
    <dbReference type="NCBI Taxonomy" id="237368"/>
    <lineage>
        <taxon>Bacteria</taxon>
        <taxon>Pseudomonadati</taxon>
        <taxon>Planctomycetota</taxon>
        <taxon>Candidatus Brocadiia</taxon>
        <taxon>Candidatus Brocadiales</taxon>
        <taxon>Candidatus Scalinduaceae</taxon>
        <taxon>Candidatus Scalindua</taxon>
    </lineage>
</organism>
<dbReference type="InterPro" id="IPR036792">
    <property type="entry name" value="Asp_carbatrfase_reg_C_sf"/>
</dbReference>
<feature type="domain" description="Aspartate carbamoyltransferase regulatory subunit N-terminal" evidence="5">
    <location>
        <begin position="4"/>
        <end position="94"/>
    </location>
</feature>
<name>A0A0B0EHG7_9BACT</name>
<evidence type="ECO:0000259" key="6">
    <source>
        <dbReference type="Pfam" id="PF02748"/>
    </source>
</evidence>
<gene>
    <name evidence="4" type="primary">pyrI</name>
    <name evidence="7" type="ORF">SCABRO_01723</name>
</gene>
<dbReference type="AlphaFoldDB" id="A0A0B0EHG7"/>
<dbReference type="SUPFAM" id="SSF57825">
    <property type="entry name" value="Aspartate carbamoyltransferase, Regulatory-chain, C-terminal domain"/>
    <property type="match status" value="1"/>
</dbReference>
<dbReference type="eggNOG" id="COG1781">
    <property type="taxonomic scope" value="Bacteria"/>
</dbReference>
<reference evidence="7 8" key="1">
    <citation type="submission" date="2014-10" db="EMBL/GenBank/DDBJ databases">
        <title>Draft genome of anammox bacterium scalindua brodae, obtained using differential coverage binning of sequence data from two enrichment reactors.</title>
        <authorList>
            <person name="Speth D.R."/>
            <person name="Russ L."/>
            <person name="Kartal B."/>
            <person name="Op den Camp H.J."/>
            <person name="Dutilh B.E."/>
            <person name="Jetten M.S."/>
        </authorList>
    </citation>
    <scope>NUCLEOTIDE SEQUENCE [LARGE SCALE GENOMIC DNA]</scope>
    <source>
        <strain evidence="7">RU1</strain>
    </source>
</reference>
<dbReference type="InterPro" id="IPR002801">
    <property type="entry name" value="Asp_carbamoylTrfase_reg"/>
</dbReference>
<dbReference type="Pfam" id="PF01948">
    <property type="entry name" value="PyrI"/>
    <property type="match status" value="1"/>
</dbReference>
<evidence type="ECO:0000256" key="2">
    <source>
        <dbReference type="ARBA" id="ARBA00022833"/>
    </source>
</evidence>
<keyword evidence="7" id="KW-0808">Transferase</keyword>
<feature type="domain" description="Aspartate carbamoyltransferase regulatory subunit C-terminal" evidence="6">
    <location>
        <begin position="100"/>
        <end position="146"/>
    </location>
</feature>
<proteinExistence type="inferred from homology"/>
<evidence type="ECO:0000313" key="8">
    <source>
        <dbReference type="Proteomes" id="UP000030652"/>
    </source>
</evidence>
<dbReference type="GO" id="GO:0009347">
    <property type="term" value="C:aspartate carbamoyltransferase complex"/>
    <property type="evidence" value="ECO:0007669"/>
    <property type="project" value="InterPro"/>
</dbReference>
<dbReference type="Gene3D" id="2.30.30.20">
    <property type="entry name" value="Aspartate carbamoyltransferase regulatory subunit, C-terminal domain"/>
    <property type="match status" value="1"/>
</dbReference>
<keyword evidence="1 4" id="KW-0479">Metal-binding</keyword>
<dbReference type="NCBIfam" id="TIGR00240">
    <property type="entry name" value="ATCase_reg"/>
    <property type="match status" value="1"/>
</dbReference>
<feature type="binding site" evidence="4">
    <location>
        <position position="137"/>
    </location>
    <ligand>
        <name>Zn(2+)</name>
        <dbReference type="ChEBI" id="CHEBI:29105"/>
    </ligand>
</feature>
<protein>
    <recommendedName>
        <fullName evidence="4">Aspartate carbamoyltransferase regulatory chain</fullName>
    </recommendedName>
</protein>
<dbReference type="GO" id="GO:0006207">
    <property type="term" value="P:'de novo' pyrimidine nucleobase biosynthetic process"/>
    <property type="evidence" value="ECO:0007669"/>
    <property type="project" value="InterPro"/>
</dbReference>
<dbReference type="GO" id="GO:0046872">
    <property type="term" value="F:metal ion binding"/>
    <property type="evidence" value="ECO:0007669"/>
    <property type="project" value="UniProtKB-KW"/>
</dbReference>
<dbReference type="GO" id="GO:0016740">
    <property type="term" value="F:transferase activity"/>
    <property type="evidence" value="ECO:0007669"/>
    <property type="project" value="UniProtKB-KW"/>
</dbReference>
<evidence type="ECO:0000259" key="5">
    <source>
        <dbReference type="Pfam" id="PF01948"/>
    </source>
</evidence>
<keyword evidence="3 4" id="KW-0665">Pyrimidine biosynthesis</keyword>
<comment type="function">
    <text evidence="4">Involved in allosteric regulation of aspartate carbamoyltransferase.</text>
</comment>
<evidence type="ECO:0000313" key="7">
    <source>
        <dbReference type="EMBL" id="KHE92512.1"/>
    </source>
</evidence>
<dbReference type="Pfam" id="PF02748">
    <property type="entry name" value="PyrI_C"/>
    <property type="match status" value="1"/>
</dbReference>
<dbReference type="InterPro" id="IPR020545">
    <property type="entry name" value="Asp_carbamoyltransf_reg_N"/>
</dbReference>
<comment type="caution">
    <text evidence="7">The sequence shown here is derived from an EMBL/GenBank/DDBJ whole genome shotgun (WGS) entry which is preliminary data.</text>
</comment>
<evidence type="ECO:0000256" key="3">
    <source>
        <dbReference type="ARBA" id="ARBA00022975"/>
    </source>
</evidence>
<dbReference type="Proteomes" id="UP000030652">
    <property type="component" value="Unassembled WGS sequence"/>
</dbReference>
<dbReference type="PANTHER" id="PTHR35805:SF1">
    <property type="entry name" value="ASPARTATE CARBAMOYLTRANSFERASE REGULATORY CHAIN"/>
    <property type="match status" value="1"/>
</dbReference>
<dbReference type="HAMAP" id="MF_00002">
    <property type="entry name" value="Asp_carb_tr_reg"/>
    <property type="match status" value="1"/>
</dbReference>
<feature type="binding site" evidence="4">
    <location>
        <position position="111"/>
    </location>
    <ligand>
        <name>Zn(2+)</name>
        <dbReference type="ChEBI" id="CHEBI:29105"/>
    </ligand>
</feature>
<evidence type="ECO:0000256" key="1">
    <source>
        <dbReference type="ARBA" id="ARBA00022723"/>
    </source>
</evidence>
<evidence type="ECO:0000256" key="4">
    <source>
        <dbReference type="HAMAP-Rule" id="MF_00002"/>
    </source>
</evidence>
<comment type="subunit">
    <text evidence="4">Contains catalytic and regulatory chains.</text>
</comment>
<dbReference type="PANTHER" id="PTHR35805">
    <property type="entry name" value="ASPARTATE CARBAMOYLTRANSFERASE REGULATORY CHAIN"/>
    <property type="match status" value="1"/>
</dbReference>